<evidence type="ECO:0000256" key="2">
    <source>
        <dbReference type="ARBA" id="ARBA00016807"/>
    </source>
</evidence>
<organism evidence="7 8">
    <name type="scientific">Petrolisthes cinctipes</name>
    <name type="common">Flat porcelain crab</name>
    <dbReference type="NCBI Taxonomy" id="88211"/>
    <lineage>
        <taxon>Eukaryota</taxon>
        <taxon>Metazoa</taxon>
        <taxon>Ecdysozoa</taxon>
        <taxon>Arthropoda</taxon>
        <taxon>Crustacea</taxon>
        <taxon>Multicrustacea</taxon>
        <taxon>Malacostraca</taxon>
        <taxon>Eumalacostraca</taxon>
        <taxon>Eucarida</taxon>
        <taxon>Decapoda</taxon>
        <taxon>Pleocyemata</taxon>
        <taxon>Anomura</taxon>
        <taxon>Galatheoidea</taxon>
        <taxon>Porcellanidae</taxon>
        <taxon>Petrolisthes</taxon>
    </lineage>
</organism>
<comment type="subunit">
    <text evidence="1">Self-associates forming complexes of several hundred monomers.</text>
</comment>
<keyword evidence="8" id="KW-1185">Reference proteome</keyword>
<dbReference type="EMBL" id="JAWQEG010004710">
    <property type="protein sequence ID" value="KAK3860516.1"/>
    <property type="molecule type" value="Genomic_DNA"/>
</dbReference>
<evidence type="ECO:0000313" key="7">
    <source>
        <dbReference type="EMBL" id="KAK3860516.1"/>
    </source>
</evidence>
<feature type="compositionally biased region" description="Polar residues" evidence="5">
    <location>
        <begin position="382"/>
        <end position="395"/>
    </location>
</feature>
<dbReference type="PANTHER" id="PTHR21411:SF0">
    <property type="entry name" value="REGULATORY PROTEIN ZESTE"/>
    <property type="match status" value="1"/>
</dbReference>
<dbReference type="GO" id="GO:0003676">
    <property type="term" value="F:nucleic acid binding"/>
    <property type="evidence" value="ECO:0007669"/>
    <property type="project" value="InterPro"/>
</dbReference>
<dbReference type="Gene3D" id="4.10.60.10">
    <property type="entry name" value="Zinc finger, CCHC-type"/>
    <property type="match status" value="1"/>
</dbReference>
<dbReference type="InterPro" id="IPR001878">
    <property type="entry name" value="Znf_CCHC"/>
</dbReference>
<evidence type="ECO:0000256" key="5">
    <source>
        <dbReference type="SAM" id="MobiDB-lite"/>
    </source>
</evidence>
<protein>
    <recommendedName>
        <fullName evidence="2">Regulatory protein zeste</fullName>
    </recommendedName>
</protein>
<reference evidence="7" key="1">
    <citation type="submission" date="2023-10" db="EMBL/GenBank/DDBJ databases">
        <title>Genome assemblies of two species of porcelain crab, Petrolisthes cinctipes and Petrolisthes manimaculis (Anomura: Porcellanidae).</title>
        <authorList>
            <person name="Angst P."/>
        </authorList>
    </citation>
    <scope>NUCLEOTIDE SEQUENCE</scope>
    <source>
        <strain evidence="7">PB745_01</strain>
        <tissue evidence="7">Gill</tissue>
    </source>
</reference>
<dbReference type="SMART" id="SM00343">
    <property type="entry name" value="ZnF_C2HC"/>
    <property type="match status" value="2"/>
</dbReference>
<dbReference type="SUPFAM" id="SSF57756">
    <property type="entry name" value="Retrovirus zinc finger-like domains"/>
    <property type="match status" value="1"/>
</dbReference>
<feature type="domain" description="CCHC-type" evidence="6">
    <location>
        <begin position="448"/>
        <end position="461"/>
    </location>
</feature>
<evidence type="ECO:0000259" key="6">
    <source>
        <dbReference type="PROSITE" id="PS50158"/>
    </source>
</evidence>
<feature type="region of interest" description="Disordered" evidence="5">
    <location>
        <begin position="362"/>
        <end position="442"/>
    </location>
</feature>
<dbReference type="PANTHER" id="PTHR21411">
    <property type="entry name" value="APONTIC"/>
    <property type="match status" value="1"/>
</dbReference>
<keyword evidence="4" id="KW-0862">Zinc</keyword>
<sequence length="571" mass="63397">MDRTAPLSQTQRMALLNLIKERDSIVNNKSTAPGIIEAKKRTWEEIVLKFNALNPDQQPRSSKQLKRSYDHVKRKVKDEDREFKKKIKVTGGGCPPTPPKATEEIALAASMMTVDLAMGNDVFETFNVEPVHNSSAADVYELQEEGDVSHHRLITRPPGLPGYQPGRWCTVCGKTTSDKSIIDCSSGDCPNTSHTTCLGDSNTFDCCEVLALRTALGITAPLVYQAATADSQDSSDLLDTDTSDVAAADDDDDLEDLLKLDPRELVENIRQLRKELKRKKNILSFFEATSQTLAEKRDAVVTVLDLIDNICAIRTSAQELDTRTIAVTAKSHRIDEEWERHVASSDKTANWWKLVKPRPLQSTVASTTTNNSSGPSHPLPPRTTTAPSKDASTATVPAAVPRNFRNGRNTENNKNNKTQQQTGHSDKSLSGKTVAPRTSLRNQSKSYCENCGRNGHTENNCLRRNKCTYCLRVGHTVQECRTRIAQEREENLFRRISTEQAQNNALLVQTLNRFLPPAPPDPGPAIPQPLIGNWAPRHQAHTPHALYPAYTHSYTLQPPNLVNTAWSHAHP</sequence>
<evidence type="ECO:0000256" key="4">
    <source>
        <dbReference type="PROSITE-ProRule" id="PRU00047"/>
    </source>
</evidence>
<dbReference type="InterPro" id="IPR028002">
    <property type="entry name" value="Myb_DNA-bind_5"/>
</dbReference>
<evidence type="ECO:0000256" key="1">
    <source>
        <dbReference type="ARBA" id="ARBA00011764"/>
    </source>
</evidence>
<dbReference type="Pfam" id="PF13873">
    <property type="entry name" value="Myb_DNA-bind_5"/>
    <property type="match status" value="1"/>
</dbReference>
<proteinExistence type="predicted"/>
<dbReference type="PROSITE" id="PS50158">
    <property type="entry name" value="ZF_CCHC"/>
    <property type="match status" value="1"/>
</dbReference>
<keyword evidence="4" id="KW-0863">Zinc-finger</keyword>
<dbReference type="Proteomes" id="UP001286313">
    <property type="component" value="Unassembled WGS sequence"/>
</dbReference>
<accession>A0AAE1ESB1</accession>
<keyword evidence="4" id="KW-0479">Metal-binding</keyword>
<dbReference type="GO" id="GO:0008270">
    <property type="term" value="F:zinc ion binding"/>
    <property type="evidence" value="ECO:0007669"/>
    <property type="project" value="UniProtKB-KW"/>
</dbReference>
<comment type="caution">
    <text evidence="7">The sequence shown here is derived from an EMBL/GenBank/DDBJ whole genome shotgun (WGS) entry which is preliminary data.</text>
</comment>
<feature type="compositionally biased region" description="Low complexity" evidence="5">
    <location>
        <begin position="362"/>
        <end position="373"/>
    </location>
</feature>
<feature type="compositionally biased region" description="Low complexity" evidence="5">
    <location>
        <begin position="402"/>
        <end position="423"/>
    </location>
</feature>
<dbReference type="InterPro" id="IPR036875">
    <property type="entry name" value="Znf_CCHC_sf"/>
</dbReference>
<comment type="function">
    <text evidence="3">Involved in transvection phenomena (= synapsis-dependent gene expression), where the synaptic pairing of chromosomes carrying genes with which zeste interacts influences the expression of these genes. Zeste binds to DNA and stimulates transcription from a nearby promoter.</text>
</comment>
<name>A0AAE1ESB1_PETCI</name>
<evidence type="ECO:0000256" key="3">
    <source>
        <dbReference type="ARBA" id="ARBA00025466"/>
    </source>
</evidence>
<gene>
    <name evidence="7" type="ORF">Pcinc_033436</name>
</gene>
<evidence type="ECO:0000313" key="8">
    <source>
        <dbReference type="Proteomes" id="UP001286313"/>
    </source>
</evidence>
<dbReference type="AlphaFoldDB" id="A0AAE1ESB1"/>